<dbReference type="HOGENOM" id="CLU_013133_6_1_9"/>
<keyword evidence="6 8" id="KW-1133">Transmembrane helix</keyword>
<feature type="transmembrane region" description="Helical" evidence="8">
    <location>
        <begin position="189"/>
        <end position="209"/>
    </location>
</feature>
<accession>K0J4N7</accession>
<sequence length="379" mass="42212">MPLKMLLFSFYGANTMIVSFLPLLLTYRGLSRQEVGWVLAIGPAVSIVAQLFWGYISDKFQTVKNVLIITLIGLLISSVFYFQAQTLMLILCFSIIYYFFQSSIAPLSDSLAQRQAEEIGISFGSIRTWGSIGFAVFSILVGEIIDWTGIQYLIIPYFIMASITLILSTRVKDVTIKKAAIQLKDLHKLFKNAPLIIFLVVLSLVSITHRMNDSYMSLFISDLGGGDNIVGLAWFIGVVSEALVIAFSGRWLKNLHPLIWITTSGLIYALRWIIYSLIANPMLIVAFQVLNGFSYGIFFVMSFQYVSRLIPEQLQTTGHLLYSTVIFGISGIIASLGGGYLFEQFGGSTLYFVMAILALLGSCLILLYHIVIRKTSKAV</sequence>
<keyword evidence="4" id="KW-0997">Cell inner membrane</keyword>
<dbReference type="InterPro" id="IPR020846">
    <property type="entry name" value="MFS_dom"/>
</dbReference>
<evidence type="ECO:0000256" key="1">
    <source>
        <dbReference type="ARBA" id="ARBA00004429"/>
    </source>
</evidence>
<feature type="transmembrane region" description="Helical" evidence="8">
    <location>
        <begin position="37"/>
        <end position="56"/>
    </location>
</feature>
<dbReference type="SUPFAM" id="SSF103473">
    <property type="entry name" value="MFS general substrate transporter"/>
    <property type="match status" value="1"/>
</dbReference>
<evidence type="ECO:0000256" key="6">
    <source>
        <dbReference type="ARBA" id="ARBA00022989"/>
    </source>
</evidence>
<feature type="transmembrane region" description="Helical" evidence="8">
    <location>
        <begin position="348"/>
        <end position="371"/>
    </location>
</feature>
<dbReference type="STRING" id="698758.AXY_21650"/>
<dbReference type="GO" id="GO:0005886">
    <property type="term" value="C:plasma membrane"/>
    <property type="evidence" value="ECO:0007669"/>
    <property type="project" value="UniProtKB-SubCell"/>
</dbReference>
<gene>
    <name evidence="10" type="ordered locus">AXY_21650</name>
</gene>
<evidence type="ECO:0000313" key="11">
    <source>
        <dbReference type="Proteomes" id="UP000006294"/>
    </source>
</evidence>
<evidence type="ECO:0000256" key="5">
    <source>
        <dbReference type="ARBA" id="ARBA00022692"/>
    </source>
</evidence>
<keyword evidence="3" id="KW-1003">Cell membrane</keyword>
<keyword evidence="2" id="KW-0813">Transport</keyword>
<protein>
    <submittedName>
        <fullName evidence="10">Major facilitator superfamily transporter</fullName>
    </submittedName>
</protein>
<comment type="subcellular location">
    <subcellularLocation>
        <location evidence="1">Cell inner membrane</location>
        <topology evidence="1">Multi-pass membrane protein</topology>
    </subcellularLocation>
</comment>
<evidence type="ECO:0000256" key="8">
    <source>
        <dbReference type="SAM" id="Phobius"/>
    </source>
</evidence>
<feature type="transmembrane region" description="Helical" evidence="8">
    <location>
        <begin position="229"/>
        <end position="247"/>
    </location>
</feature>
<feature type="transmembrane region" description="Helical" evidence="8">
    <location>
        <begin position="121"/>
        <end position="144"/>
    </location>
</feature>
<dbReference type="InterPro" id="IPR036259">
    <property type="entry name" value="MFS_trans_sf"/>
</dbReference>
<dbReference type="InterPro" id="IPR024989">
    <property type="entry name" value="MFS_assoc_dom"/>
</dbReference>
<reference evidence="10 11" key="1">
    <citation type="submission" date="2011-01" db="EMBL/GenBank/DDBJ databases">
        <title>Whole genome sequence of Amphibacillus xylinus NBRC 15112.</title>
        <authorList>
            <person name="Nakazawa H."/>
            <person name="Katano Y."/>
            <person name="Nakamura S."/>
            <person name="Sasagawa M."/>
            <person name="Fukada J."/>
            <person name="Arai T."/>
            <person name="Sasakura N."/>
            <person name="Mochizuki D."/>
            <person name="Hosoyama A."/>
            <person name="Harada K."/>
            <person name="Horikawa H."/>
            <person name="Kato Y."/>
            <person name="Harada T."/>
            <person name="Sasaki K."/>
            <person name="Sekiguchi M."/>
            <person name="Hodoyama M."/>
            <person name="Nishiko R."/>
            <person name="Narita H."/>
            <person name="Hanamaki A."/>
            <person name="Hata C."/>
            <person name="Konno Y."/>
            <person name="Niimura Y."/>
            <person name="Yamazaki S."/>
            <person name="Fujita N."/>
        </authorList>
    </citation>
    <scope>NUCLEOTIDE SEQUENCE [LARGE SCALE GENOMIC DNA]</scope>
    <source>
        <strain evidence="11">ATCC 51415 / DSM 6626 / JCM 7361 / LMG 17667 / NBRC 15112 / Ep01</strain>
    </source>
</reference>
<keyword evidence="7 8" id="KW-0472">Membrane</keyword>
<evidence type="ECO:0000256" key="2">
    <source>
        <dbReference type="ARBA" id="ARBA00022448"/>
    </source>
</evidence>
<dbReference type="GO" id="GO:0030395">
    <property type="term" value="F:lactose binding"/>
    <property type="evidence" value="ECO:0007669"/>
    <property type="project" value="TreeGrafter"/>
</dbReference>
<feature type="transmembrane region" description="Helical" evidence="8">
    <location>
        <begin position="68"/>
        <end position="100"/>
    </location>
</feature>
<feature type="transmembrane region" description="Helical" evidence="8">
    <location>
        <begin position="150"/>
        <end position="168"/>
    </location>
</feature>
<keyword evidence="11" id="KW-1185">Reference proteome</keyword>
<proteinExistence type="predicted"/>
<dbReference type="EMBL" id="AP012050">
    <property type="protein sequence ID" value="BAM48297.1"/>
    <property type="molecule type" value="Genomic_DNA"/>
</dbReference>
<dbReference type="InterPro" id="IPR026032">
    <property type="entry name" value="HcaT-like"/>
</dbReference>
<evidence type="ECO:0000259" key="9">
    <source>
        <dbReference type="PROSITE" id="PS50850"/>
    </source>
</evidence>
<keyword evidence="5 8" id="KW-0812">Transmembrane</keyword>
<dbReference type="Gene3D" id="1.20.1250.20">
    <property type="entry name" value="MFS general substrate transporter like domains"/>
    <property type="match status" value="2"/>
</dbReference>
<dbReference type="PANTHER" id="PTHR23522">
    <property type="entry name" value="BLL5896 PROTEIN"/>
    <property type="match status" value="1"/>
</dbReference>
<dbReference type="GO" id="GO:0015528">
    <property type="term" value="F:lactose:proton symporter activity"/>
    <property type="evidence" value="ECO:0007669"/>
    <property type="project" value="TreeGrafter"/>
</dbReference>
<feature type="transmembrane region" description="Helical" evidence="8">
    <location>
        <begin position="284"/>
        <end position="307"/>
    </location>
</feature>
<evidence type="ECO:0000256" key="7">
    <source>
        <dbReference type="ARBA" id="ARBA00023136"/>
    </source>
</evidence>
<dbReference type="Proteomes" id="UP000006294">
    <property type="component" value="Chromosome"/>
</dbReference>
<name>K0J4N7_AMPXN</name>
<dbReference type="PIRSF" id="PIRSF004925">
    <property type="entry name" value="HcaT"/>
    <property type="match status" value="1"/>
</dbReference>
<feature type="transmembrane region" description="Helical" evidence="8">
    <location>
        <begin position="319"/>
        <end position="342"/>
    </location>
</feature>
<evidence type="ECO:0000256" key="4">
    <source>
        <dbReference type="ARBA" id="ARBA00022519"/>
    </source>
</evidence>
<feature type="domain" description="Major facilitator superfamily (MFS) profile" evidence="9">
    <location>
        <begin position="189"/>
        <end position="379"/>
    </location>
</feature>
<dbReference type="eggNOG" id="COG2814">
    <property type="taxonomic scope" value="Bacteria"/>
</dbReference>
<feature type="transmembrane region" description="Helical" evidence="8">
    <location>
        <begin position="6"/>
        <end position="25"/>
    </location>
</feature>
<evidence type="ECO:0000313" key="10">
    <source>
        <dbReference type="EMBL" id="BAM48297.1"/>
    </source>
</evidence>
<evidence type="ECO:0000256" key="3">
    <source>
        <dbReference type="ARBA" id="ARBA00022475"/>
    </source>
</evidence>
<dbReference type="PROSITE" id="PS50850">
    <property type="entry name" value="MFS"/>
    <property type="match status" value="1"/>
</dbReference>
<dbReference type="KEGG" id="axl:AXY_21650"/>
<feature type="transmembrane region" description="Helical" evidence="8">
    <location>
        <begin position="259"/>
        <end position="278"/>
    </location>
</feature>
<dbReference type="Pfam" id="PF12832">
    <property type="entry name" value="MFS_1_like"/>
    <property type="match status" value="1"/>
</dbReference>
<dbReference type="PANTHER" id="PTHR23522:SF10">
    <property type="entry name" value="3-PHENYLPROPIONIC ACID TRANSPORTER-RELATED"/>
    <property type="match status" value="1"/>
</dbReference>
<dbReference type="AlphaFoldDB" id="K0J4N7"/>
<organism evidence="10 11">
    <name type="scientific">Amphibacillus xylanus (strain ATCC 51415 / DSM 6626 / JCM 7361 / LMG 17667 / NBRC 15112 / Ep01)</name>
    <dbReference type="NCBI Taxonomy" id="698758"/>
    <lineage>
        <taxon>Bacteria</taxon>
        <taxon>Bacillati</taxon>
        <taxon>Bacillota</taxon>
        <taxon>Bacilli</taxon>
        <taxon>Bacillales</taxon>
        <taxon>Bacillaceae</taxon>
        <taxon>Amphibacillus</taxon>
    </lineage>
</organism>